<organism evidence="2 3">
    <name type="scientific">Nocardioides zeae</name>
    <dbReference type="NCBI Taxonomy" id="1457234"/>
    <lineage>
        <taxon>Bacteria</taxon>
        <taxon>Bacillati</taxon>
        <taxon>Actinomycetota</taxon>
        <taxon>Actinomycetes</taxon>
        <taxon>Propionibacteriales</taxon>
        <taxon>Nocardioidaceae</taxon>
        <taxon>Nocardioides</taxon>
    </lineage>
</organism>
<sequence length="188" mass="20833">MSTALTPHLRTRRVSLRQGGHDVGRTVYRFLTAFGTTALGDPDVFARGITADVSALFTVHVGRDEDPVGFAMLQNLRTGRHVEVGIYTDAERTPLGAGAEATLLVVNYAFAALGVRKVWSVTTEHSSSDFGVAFADERREAVIPDHFWFQGRHWDAHWYSMERDSWSAEGAPFLERLTPRTGSQEVSP</sequence>
<protein>
    <submittedName>
        <fullName evidence="2">GNAT family N-acetyltransferase</fullName>
    </submittedName>
</protein>
<dbReference type="InterPro" id="IPR016181">
    <property type="entry name" value="Acyl_CoA_acyltransferase"/>
</dbReference>
<comment type="caution">
    <text evidence="2">The sequence shown here is derived from an EMBL/GenBank/DDBJ whole genome shotgun (WGS) entry which is preliminary data.</text>
</comment>
<reference evidence="2 3" key="1">
    <citation type="journal article" date="2014" name="Int. J. Syst. Evol. Microbiol.">
        <title>Nocardioides zeae sp. nov., isolated from the stem of Zea mays.</title>
        <authorList>
            <person name="Glaeser S.P."/>
            <person name="McInroy J.A."/>
            <person name="Busse H.J."/>
            <person name="Kampfer P."/>
        </authorList>
    </citation>
    <scope>NUCLEOTIDE SEQUENCE [LARGE SCALE GENOMIC DNA]</scope>
    <source>
        <strain evidence="2 3">JCM 30728</strain>
    </source>
</reference>
<name>A0A6P0HJI6_9ACTN</name>
<dbReference type="RefSeq" id="WP_163771168.1">
    <property type="nucleotide sequence ID" value="NZ_JAAGXA010000003.1"/>
</dbReference>
<keyword evidence="3" id="KW-1185">Reference proteome</keyword>
<dbReference type="GO" id="GO:0016747">
    <property type="term" value="F:acyltransferase activity, transferring groups other than amino-acyl groups"/>
    <property type="evidence" value="ECO:0007669"/>
    <property type="project" value="InterPro"/>
</dbReference>
<dbReference type="EMBL" id="JAAGXA010000003">
    <property type="protein sequence ID" value="NEN77805.1"/>
    <property type="molecule type" value="Genomic_DNA"/>
</dbReference>
<keyword evidence="2" id="KW-0808">Transferase</keyword>
<dbReference type="AlphaFoldDB" id="A0A6P0HJI6"/>
<dbReference type="Pfam" id="PF13302">
    <property type="entry name" value="Acetyltransf_3"/>
    <property type="match status" value="1"/>
</dbReference>
<feature type="domain" description="N-acetyltransferase" evidence="1">
    <location>
        <begin position="56"/>
        <end position="124"/>
    </location>
</feature>
<evidence type="ECO:0000313" key="2">
    <source>
        <dbReference type="EMBL" id="NEN77805.1"/>
    </source>
</evidence>
<dbReference type="Proteomes" id="UP000468687">
    <property type="component" value="Unassembled WGS sequence"/>
</dbReference>
<proteinExistence type="predicted"/>
<dbReference type="SUPFAM" id="SSF55729">
    <property type="entry name" value="Acyl-CoA N-acyltransferases (Nat)"/>
    <property type="match status" value="1"/>
</dbReference>
<gene>
    <name evidence="2" type="ORF">G3T38_05890</name>
</gene>
<dbReference type="InterPro" id="IPR000182">
    <property type="entry name" value="GNAT_dom"/>
</dbReference>
<evidence type="ECO:0000313" key="3">
    <source>
        <dbReference type="Proteomes" id="UP000468687"/>
    </source>
</evidence>
<evidence type="ECO:0000259" key="1">
    <source>
        <dbReference type="Pfam" id="PF13302"/>
    </source>
</evidence>
<dbReference type="Gene3D" id="3.40.630.30">
    <property type="match status" value="1"/>
</dbReference>
<accession>A0A6P0HJI6</accession>